<accession>A0A5F9CXH5</accession>
<dbReference type="InParanoid" id="A0A5F9CXH5"/>
<dbReference type="AlphaFoldDB" id="A0A5F9CXH5"/>
<dbReference type="Ensembl" id="ENSOCUT00000053137.1">
    <property type="protein sequence ID" value="ENSOCUP00000038301.1"/>
    <property type="gene ID" value="ENSOCUG00000033775.1"/>
</dbReference>
<dbReference type="EMBL" id="AAGW02009366">
    <property type="status" value="NOT_ANNOTATED_CDS"/>
    <property type="molecule type" value="Genomic_DNA"/>
</dbReference>
<reference evidence="2" key="2">
    <citation type="submission" date="2025-08" db="UniProtKB">
        <authorList>
            <consortium name="Ensembl"/>
        </authorList>
    </citation>
    <scope>IDENTIFICATION</scope>
    <source>
        <strain evidence="2">Thorbecke</strain>
    </source>
</reference>
<reference evidence="2" key="3">
    <citation type="submission" date="2025-09" db="UniProtKB">
        <authorList>
            <consortium name="Ensembl"/>
        </authorList>
    </citation>
    <scope>IDENTIFICATION</scope>
    <source>
        <strain evidence="2">Thorbecke</strain>
    </source>
</reference>
<feature type="compositionally biased region" description="Low complexity" evidence="1">
    <location>
        <begin position="70"/>
        <end position="79"/>
    </location>
</feature>
<proteinExistence type="predicted"/>
<evidence type="ECO:0000313" key="2">
    <source>
        <dbReference type="Ensembl" id="ENSOCUP00000038301.1"/>
    </source>
</evidence>
<reference evidence="2 3" key="1">
    <citation type="journal article" date="2011" name="Nature">
        <title>A high-resolution map of human evolutionary constraint using 29 mammals.</title>
        <authorList>
            <person name="Lindblad-Toh K."/>
            <person name="Garber M."/>
            <person name="Zuk O."/>
            <person name="Lin M.F."/>
            <person name="Parker B.J."/>
            <person name="Washietl S."/>
            <person name="Kheradpour P."/>
            <person name="Ernst J."/>
            <person name="Jordan G."/>
            <person name="Mauceli E."/>
            <person name="Ward L.D."/>
            <person name="Lowe C.B."/>
            <person name="Holloway A.K."/>
            <person name="Clamp M."/>
            <person name="Gnerre S."/>
            <person name="Alfoldi J."/>
            <person name="Beal K."/>
            <person name="Chang J."/>
            <person name="Clawson H."/>
            <person name="Cuff J."/>
            <person name="Di Palma F."/>
            <person name="Fitzgerald S."/>
            <person name="Flicek P."/>
            <person name="Guttman M."/>
            <person name="Hubisz M.J."/>
            <person name="Jaffe D.B."/>
            <person name="Jungreis I."/>
            <person name="Kent W.J."/>
            <person name="Kostka D."/>
            <person name="Lara M."/>
            <person name="Martins A.L."/>
            <person name="Massingham T."/>
            <person name="Moltke I."/>
            <person name="Raney B.J."/>
            <person name="Rasmussen M.D."/>
            <person name="Robinson J."/>
            <person name="Stark A."/>
            <person name="Vilella A.J."/>
            <person name="Wen J."/>
            <person name="Xie X."/>
            <person name="Zody M.C."/>
            <person name="Baldwin J."/>
            <person name="Bloom T."/>
            <person name="Chin C.W."/>
            <person name="Heiman D."/>
            <person name="Nicol R."/>
            <person name="Nusbaum C."/>
            <person name="Young S."/>
            <person name="Wilkinson J."/>
            <person name="Worley K.C."/>
            <person name="Kovar C.L."/>
            <person name="Muzny D.M."/>
            <person name="Gibbs R.A."/>
            <person name="Cree A."/>
            <person name="Dihn H.H."/>
            <person name="Fowler G."/>
            <person name="Jhangiani S."/>
            <person name="Joshi V."/>
            <person name="Lee S."/>
            <person name="Lewis L.R."/>
            <person name="Nazareth L.V."/>
            <person name="Okwuonu G."/>
            <person name="Santibanez J."/>
            <person name="Warren W.C."/>
            <person name="Mardis E.R."/>
            <person name="Weinstock G.M."/>
            <person name="Wilson R.K."/>
            <person name="Delehaunty K."/>
            <person name="Dooling D."/>
            <person name="Fronik C."/>
            <person name="Fulton L."/>
            <person name="Fulton B."/>
            <person name="Graves T."/>
            <person name="Minx P."/>
            <person name="Sodergren E."/>
            <person name="Birney E."/>
            <person name="Margulies E.H."/>
            <person name="Herrero J."/>
            <person name="Green E.D."/>
            <person name="Haussler D."/>
            <person name="Siepel A."/>
            <person name="Goldman N."/>
            <person name="Pollard K.S."/>
            <person name="Pedersen J.S."/>
            <person name="Lander E.S."/>
            <person name="Kellis M."/>
        </authorList>
    </citation>
    <scope>NUCLEOTIDE SEQUENCE [LARGE SCALE GENOMIC DNA]</scope>
    <source>
        <strain evidence="2 3">Thorbecke inbred</strain>
    </source>
</reference>
<evidence type="ECO:0000313" key="3">
    <source>
        <dbReference type="Proteomes" id="UP000001811"/>
    </source>
</evidence>
<feature type="region of interest" description="Disordered" evidence="1">
    <location>
        <begin position="70"/>
        <end position="107"/>
    </location>
</feature>
<sequence length="165" mass="18015">MTWSLPDGSLISGFHSEDSFWEKLARGTQDTRQFIPHIALQGTWTASPGRWCCWQCRCILQRLCTGCSSGSGTTRGRGCAPPCAHPESARREGRASQAAAGEGTRRLGHRCSVPSLPSSLLSWPPSNSYVSSNGRGFGEHYENLSGTKTEDRMQLSQMACTMCQN</sequence>
<protein>
    <submittedName>
        <fullName evidence="2">Uncharacterized protein</fullName>
    </submittedName>
</protein>
<dbReference type="GeneTree" id="ENSGT00900000143181"/>
<dbReference type="Proteomes" id="UP000001811">
    <property type="component" value="Chromosome 1"/>
</dbReference>
<name>A0A5F9CXH5_RABIT</name>
<organism evidence="2 3">
    <name type="scientific">Oryctolagus cuniculus</name>
    <name type="common">Rabbit</name>
    <dbReference type="NCBI Taxonomy" id="9986"/>
    <lineage>
        <taxon>Eukaryota</taxon>
        <taxon>Metazoa</taxon>
        <taxon>Chordata</taxon>
        <taxon>Craniata</taxon>
        <taxon>Vertebrata</taxon>
        <taxon>Euteleostomi</taxon>
        <taxon>Mammalia</taxon>
        <taxon>Eutheria</taxon>
        <taxon>Euarchontoglires</taxon>
        <taxon>Glires</taxon>
        <taxon>Lagomorpha</taxon>
        <taxon>Leporidae</taxon>
        <taxon>Oryctolagus</taxon>
    </lineage>
</organism>
<dbReference type="Bgee" id="ENSOCUG00000033775">
    <property type="expression patterns" value="Expressed in frontal cortex and 4 other cell types or tissues"/>
</dbReference>
<keyword evidence="3" id="KW-1185">Reference proteome</keyword>
<evidence type="ECO:0000256" key="1">
    <source>
        <dbReference type="SAM" id="MobiDB-lite"/>
    </source>
</evidence>